<evidence type="ECO:0000313" key="8">
    <source>
        <dbReference type="EMBL" id="SMH54744.1"/>
    </source>
</evidence>
<dbReference type="InterPro" id="IPR002328">
    <property type="entry name" value="ADH_Zn_CS"/>
</dbReference>
<dbReference type="RefSeq" id="WP_085466793.1">
    <property type="nucleotide sequence ID" value="NZ_FXBL01000004.1"/>
</dbReference>
<reference evidence="8 9" key="1">
    <citation type="submission" date="2017-04" db="EMBL/GenBank/DDBJ databases">
        <authorList>
            <person name="Afonso C.L."/>
            <person name="Miller P.J."/>
            <person name="Scott M.A."/>
            <person name="Spackman E."/>
            <person name="Goraichik I."/>
            <person name="Dimitrov K.M."/>
            <person name="Suarez D.L."/>
            <person name="Swayne D.E."/>
        </authorList>
    </citation>
    <scope>NUCLEOTIDE SEQUENCE [LARGE SCALE GENOMIC DNA]</scope>
    <source>
        <strain evidence="8 9">B5P</strain>
    </source>
</reference>
<dbReference type="AlphaFoldDB" id="A0A1X7PTL4"/>
<dbReference type="Pfam" id="PF08240">
    <property type="entry name" value="ADH_N"/>
    <property type="match status" value="1"/>
</dbReference>
<keyword evidence="3 6" id="KW-0862">Zinc</keyword>
<sequence length="367" mass="39192">MKVQAAFAAAQHRPIEIAEFDLDGPRDGEVLVEIKAAGLCHSDMSFFDGSRNWHDYPIVLGHEGAGIVREVGPGVASLARGDHVILAGIPECGECPACRSSKTNLCDAYFKPTQRRPFSLHGRPARAFCELGTFANFVTVREWQAAKIRSDVPLDVICCLACAGATGIGSAIFTARMERGASAVVFGLGGIGLNVVEGARLAGASAIIGVDTNPEKEIAGRAIGLTHFLNPRTVPDVVETIRGITGGGADYAFECVGSSAILSQAVESTRIGWGTTVTIGILPGDERVDLRPRALQEGRRLMGSYLGNVKTRSELPLLVDWYAEGKLHLDALISHRIRLDRIADGFGMLSDGRARRVVIGFDEPPHP</sequence>
<dbReference type="Proteomes" id="UP000193083">
    <property type="component" value="Unassembled WGS sequence"/>
</dbReference>
<dbReference type="GO" id="GO:0046294">
    <property type="term" value="P:formaldehyde catabolic process"/>
    <property type="evidence" value="ECO:0007669"/>
    <property type="project" value="TreeGrafter"/>
</dbReference>
<evidence type="ECO:0000256" key="4">
    <source>
        <dbReference type="ARBA" id="ARBA00023002"/>
    </source>
</evidence>
<dbReference type="InterPro" id="IPR013154">
    <property type="entry name" value="ADH-like_N"/>
</dbReference>
<dbReference type="GO" id="GO:0005829">
    <property type="term" value="C:cytosol"/>
    <property type="evidence" value="ECO:0007669"/>
    <property type="project" value="TreeGrafter"/>
</dbReference>
<comment type="similarity">
    <text evidence="6">Belongs to the zinc-containing alcohol dehydrogenase family.</text>
</comment>
<evidence type="ECO:0000256" key="1">
    <source>
        <dbReference type="ARBA" id="ARBA00001947"/>
    </source>
</evidence>
<dbReference type="Gene3D" id="3.40.50.720">
    <property type="entry name" value="NAD(P)-binding Rossmann-like Domain"/>
    <property type="match status" value="1"/>
</dbReference>
<gene>
    <name evidence="8" type="ORF">SAMN02982922_5165</name>
</gene>
<evidence type="ECO:0000256" key="5">
    <source>
        <dbReference type="ARBA" id="ARBA00023027"/>
    </source>
</evidence>
<dbReference type="InterPro" id="IPR013149">
    <property type="entry name" value="ADH-like_C"/>
</dbReference>
<dbReference type="InterPro" id="IPR011032">
    <property type="entry name" value="GroES-like_sf"/>
</dbReference>
<dbReference type="InterPro" id="IPR036291">
    <property type="entry name" value="NAD(P)-bd_dom_sf"/>
</dbReference>
<protein>
    <submittedName>
        <fullName evidence="8">S-(Hydroxymethyl)glutathione dehydrogenase / alcohol dehydrogenase</fullName>
    </submittedName>
</protein>
<accession>A0A1X7PTL4</accession>
<organism evidence="8 9">
    <name type="scientific">Mesorhizobium australicum</name>
    <dbReference type="NCBI Taxonomy" id="536018"/>
    <lineage>
        <taxon>Bacteria</taxon>
        <taxon>Pseudomonadati</taxon>
        <taxon>Pseudomonadota</taxon>
        <taxon>Alphaproteobacteria</taxon>
        <taxon>Hyphomicrobiales</taxon>
        <taxon>Phyllobacteriaceae</taxon>
        <taxon>Mesorhizobium</taxon>
    </lineage>
</organism>
<dbReference type="SMART" id="SM00829">
    <property type="entry name" value="PKS_ER"/>
    <property type="match status" value="1"/>
</dbReference>
<keyword evidence="5" id="KW-0520">NAD</keyword>
<keyword evidence="2 6" id="KW-0479">Metal-binding</keyword>
<keyword evidence="4" id="KW-0560">Oxidoreductase</keyword>
<dbReference type="FunFam" id="3.40.50.720:FF:000003">
    <property type="entry name" value="S-(hydroxymethyl)glutathione dehydrogenase"/>
    <property type="match status" value="1"/>
</dbReference>
<comment type="cofactor">
    <cofactor evidence="1 6">
        <name>Zn(2+)</name>
        <dbReference type="ChEBI" id="CHEBI:29105"/>
    </cofactor>
</comment>
<feature type="domain" description="Enoyl reductase (ER)" evidence="7">
    <location>
        <begin position="10"/>
        <end position="359"/>
    </location>
</feature>
<name>A0A1X7PTL4_9HYPH</name>
<evidence type="ECO:0000313" key="9">
    <source>
        <dbReference type="Proteomes" id="UP000193083"/>
    </source>
</evidence>
<dbReference type="GO" id="GO:0008270">
    <property type="term" value="F:zinc ion binding"/>
    <property type="evidence" value="ECO:0007669"/>
    <property type="project" value="InterPro"/>
</dbReference>
<keyword evidence="9" id="KW-1185">Reference proteome</keyword>
<evidence type="ECO:0000259" key="7">
    <source>
        <dbReference type="SMART" id="SM00829"/>
    </source>
</evidence>
<dbReference type="Pfam" id="PF00107">
    <property type="entry name" value="ADH_zinc_N"/>
    <property type="match status" value="1"/>
</dbReference>
<dbReference type="SUPFAM" id="SSF50129">
    <property type="entry name" value="GroES-like"/>
    <property type="match status" value="2"/>
</dbReference>
<dbReference type="SUPFAM" id="SSF51735">
    <property type="entry name" value="NAD(P)-binding Rossmann-fold domains"/>
    <property type="match status" value="1"/>
</dbReference>
<dbReference type="Gene3D" id="3.90.180.10">
    <property type="entry name" value="Medium-chain alcohol dehydrogenases, catalytic domain"/>
    <property type="match status" value="1"/>
</dbReference>
<dbReference type="PANTHER" id="PTHR43880">
    <property type="entry name" value="ALCOHOL DEHYDROGENASE"/>
    <property type="match status" value="1"/>
</dbReference>
<dbReference type="OrthoDB" id="9770544at2"/>
<dbReference type="PANTHER" id="PTHR43880:SF12">
    <property type="entry name" value="ALCOHOL DEHYDROGENASE CLASS-3"/>
    <property type="match status" value="1"/>
</dbReference>
<evidence type="ECO:0000256" key="3">
    <source>
        <dbReference type="ARBA" id="ARBA00022833"/>
    </source>
</evidence>
<proteinExistence type="inferred from homology"/>
<dbReference type="GO" id="GO:0051903">
    <property type="term" value="F:S-(hydroxymethyl)glutathione dehydrogenase [NAD(P)+] activity"/>
    <property type="evidence" value="ECO:0007669"/>
    <property type="project" value="TreeGrafter"/>
</dbReference>
<dbReference type="PROSITE" id="PS00059">
    <property type="entry name" value="ADH_ZINC"/>
    <property type="match status" value="1"/>
</dbReference>
<dbReference type="InterPro" id="IPR020843">
    <property type="entry name" value="ER"/>
</dbReference>
<dbReference type="EMBL" id="FXBL01000004">
    <property type="protein sequence ID" value="SMH54744.1"/>
    <property type="molecule type" value="Genomic_DNA"/>
</dbReference>
<evidence type="ECO:0000256" key="2">
    <source>
        <dbReference type="ARBA" id="ARBA00022723"/>
    </source>
</evidence>
<evidence type="ECO:0000256" key="6">
    <source>
        <dbReference type="RuleBase" id="RU361277"/>
    </source>
</evidence>